<organism evidence="3 4">
    <name type="scientific">Aequoribacter fuscus</name>
    <dbReference type="NCBI Taxonomy" id="2518989"/>
    <lineage>
        <taxon>Bacteria</taxon>
        <taxon>Pseudomonadati</taxon>
        <taxon>Pseudomonadota</taxon>
        <taxon>Gammaproteobacteria</taxon>
        <taxon>Cellvibrionales</taxon>
        <taxon>Halieaceae</taxon>
        <taxon>Aequoribacter</taxon>
    </lineage>
</organism>
<dbReference type="PANTHER" id="PTHR11941:SF133">
    <property type="entry name" value="1,2-EPOXYPHENYLACETYL-COA ISOMERASE"/>
    <property type="match status" value="1"/>
</dbReference>
<evidence type="ECO:0000313" key="4">
    <source>
        <dbReference type="Proteomes" id="UP000005615"/>
    </source>
</evidence>
<comment type="caution">
    <text evidence="3">The sequence shown here is derived from an EMBL/GenBank/DDBJ whole genome shotgun (WGS) entry which is preliminary data.</text>
</comment>
<dbReference type="STRING" id="2518989.IMCC3088_2786"/>
<proteinExistence type="inferred from homology"/>
<dbReference type="AlphaFoldDB" id="F3L507"/>
<dbReference type="CDD" id="cd06558">
    <property type="entry name" value="crotonase-like"/>
    <property type="match status" value="1"/>
</dbReference>
<comment type="similarity">
    <text evidence="1">Belongs to the enoyl-CoA hydratase/isomerase family.</text>
</comment>
<evidence type="ECO:0000313" key="3">
    <source>
        <dbReference type="EMBL" id="EGG28594.1"/>
    </source>
</evidence>
<sequence length="261" mass="27730">MSDQVLVDIQDGVATLTLNRASAFNAISLDLAKALNDAAEQVAADSAVRVVVLTGAGDKAFCAGGDVPSFAVSKQADKDLAEITLYLHTAISRLAHMSKPWIAKVNGVAAGAGLSLVAAADLAIAKDTCKFTSAYTGIGLSPDGSSSWFLPRVVGVRRATELYLTNRTLNAEEALDWGLLTRVVSADNLDDEANKLAAQLASGPTLAYGKVKKLMLYTQTDSLESQMQRETRYIAECAMTEDAQAGFQAFVNKQKPEFHGR</sequence>
<keyword evidence="2" id="KW-0456">Lyase</keyword>
<dbReference type="Gene3D" id="1.10.12.10">
    <property type="entry name" value="Lyase 2-enoyl-coa Hydratase, Chain A, domain 2"/>
    <property type="match status" value="1"/>
</dbReference>
<dbReference type="InterPro" id="IPR001753">
    <property type="entry name" value="Enoyl-CoA_hydra/iso"/>
</dbReference>
<dbReference type="RefSeq" id="WP_009576925.1">
    <property type="nucleotide sequence ID" value="NZ_AEIG01000093.1"/>
</dbReference>
<dbReference type="OrthoDB" id="9807606at2"/>
<protein>
    <submittedName>
        <fullName evidence="3">Enoyl-CoA hydratase</fullName>
    </submittedName>
</protein>
<dbReference type="Gene3D" id="3.90.226.10">
    <property type="entry name" value="2-enoyl-CoA Hydratase, Chain A, domain 1"/>
    <property type="match status" value="1"/>
</dbReference>
<dbReference type="EMBL" id="AEIG01000093">
    <property type="protein sequence ID" value="EGG28594.1"/>
    <property type="molecule type" value="Genomic_DNA"/>
</dbReference>
<dbReference type="PANTHER" id="PTHR11941">
    <property type="entry name" value="ENOYL-COA HYDRATASE-RELATED"/>
    <property type="match status" value="1"/>
</dbReference>
<evidence type="ECO:0000256" key="1">
    <source>
        <dbReference type="ARBA" id="ARBA00005254"/>
    </source>
</evidence>
<evidence type="ECO:0000256" key="2">
    <source>
        <dbReference type="ARBA" id="ARBA00023239"/>
    </source>
</evidence>
<accession>F3L507</accession>
<dbReference type="SUPFAM" id="SSF52096">
    <property type="entry name" value="ClpP/crotonase"/>
    <property type="match status" value="1"/>
</dbReference>
<keyword evidence="4" id="KW-1185">Reference proteome</keyword>
<dbReference type="eggNOG" id="COG1024">
    <property type="taxonomic scope" value="Bacteria"/>
</dbReference>
<dbReference type="Proteomes" id="UP000005615">
    <property type="component" value="Unassembled WGS sequence"/>
</dbReference>
<dbReference type="Pfam" id="PF00378">
    <property type="entry name" value="ECH_1"/>
    <property type="match status" value="1"/>
</dbReference>
<dbReference type="InterPro" id="IPR014748">
    <property type="entry name" value="Enoyl-CoA_hydra_C"/>
</dbReference>
<dbReference type="InterPro" id="IPR029045">
    <property type="entry name" value="ClpP/crotonase-like_dom_sf"/>
</dbReference>
<reference evidence="3 4" key="1">
    <citation type="journal article" date="2011" name="J. Bacteriol.">
        <title>Genome sequence of strain IMCC3088, a proteorhodopsin-containing marine bacterium belonging to the OM60/NOR5 clade.</title>
        <authorList>
            <person name="Jang Y."/>
            <person name="Oh H.M."/>
            <person name="Kang I."/>
            <person name="Lee K."/>
            <person name="Yang S.J."/>
            <person name="Cho J.C."/>
        </authorList>
    </citation>
    <scope>NUCLEOTIDE SEQUENCE [LARGE SCALE GENOMIC DNA]</scope>
    <source>
        <strain evidence="3 4">IMCC3088</strain>
    </source>
</reference>
<name>F3L507_9GAMM</name>
<dbReference type="GO" id="GO:0016829">
    <property type="term" value="F:lyase activity"/>
    <property type="evidence" value="ECO:0007669"/>
    <property type="project" value="UniProtKB-KW"/>
</dbReference>
<gene>
    <name evidence="3" type="ORF">IMCC3088_2786</name>
</gene>
<dbReference type="GO" id="GO:0006635">
    <property type="term" value="P:fatty acid beta-oxidation"/>
    <property type="evidence" value="ECO:0007669"/>
    <property type="project" value="TreeGrafter"/>
</dbReference>